<reference evidence="2" key="1">
    <citation type="submission" date="2015-12" db="EMBL/GenBank/DDBJ databases">
        <title>De novo transcriptome assembly of four potential Pierce s Disease insect vectors from Arizona vineyards.</title>
        <authorList>
            <person name="Tassone E.E."/>
        </authorList>
    </citation>
    <scope>NUCLEOTIDE SEQUENCE</scope>
</reference>
<evidence type="ECO:0000256" key="1">
    <source>
        <dbReference type="SAM" id="SignalP"/>
    </source>
</evidence>
<dbReference type="Pfam" id="PF03392">
    <property type="entry name" value="OS-D"/>
    <property type="match status" value="1"/>
</dbReference>
<keyword evidence="1" id="KW-0732">Signal</keyword>
<sequence length="129" mass="15215">MKVFLLVLGLVFGLVLRTSGYFPGKKDNRQGLLFTNEILKNHRAFRQFYKCFMEETKASICQETKMRYVIAVLTDALLRNCARCDRVQMIVAQNLFTYLKTQKQEEWYAIIGKIFFIKGKWENTGHQDF</sequence>
<feature type="signal peptide" evidence="1">
    <location>
        <begin position="1"/>
        <end position="20"/>
    </location>
</feature>
<dbReference type="InterPro" id="IPR005055">
    <property type="entry name" value="A10/PebIII"/>
</dbReference>
<dbReference type="SUPFAM" id="SSF100910">
    <property type="entry name" value="Chemosensory protein Csp2"/>
    <property type="match status" value="1"/>
</dbReference>
<dbReference type="EMBL" id="GEDC01013231">
    <property type="protein sequence ID" value="JAS24067.1"/>
    <property type="molecule type" value="Transcribed_RNA"/>
</dbReference>
<dbReference type="Gene3D" id="1.10.2080.10">
    <property type="entry name" value="Insect odorant-binding protein A10/Ejaculatory bulb-specific protein 3"/>
    <property type="match status" value="1"/>
</dbReference>
<evidence type="ECO:0000313" key="2">
    <source>
        <dbReference type="EMBL" id="JAS24067.1"/>
    </source>
</evidence>
<dbReference type="AlphaFoldDB" id="A0A1B6DEE9"/>
<accession>A0A1B6DEE9</accession>
<organism evidence="2">
    <name type="scientific">Clastoptera arizonana</name>
    <name type="common">Arizona spittle bug</name>
    <dbReference type="NCBI Taxonomy" id="38151"/>
    <lineage>
        <taxon>Eukaryota</taxon>
        <taxon>Metazoa</taxon>
        <taxon>Ecdysozoa</taxon>
        <taxon>Arthropoda</taxon>
        <taxon>Hexapoda</taxon>
        <taxon>Insecta</taxon>
        <taxon>Pterygota</taxon>
        <taxon>Neoptera</taxon>
        <taxon>Paraneoptera</taxon>
        <taxon>Hemiptera</taxon>
        <taxon>Auchenorrhyncha</taxon>
        <taxon>Cercopoidea</taxon>
        <taxon>Clastopteridae</taxon>
        <taxon>Clastoptera</taxon>
    </lineage>
</organism>
<feature type="chain" id="PRO_5008581224" evidence="1">
    <location>
        <begin position="21"/>
        <end position="129"/>
    </location>
</feature>
<name>A0A1B6DEE9_9HEMI</name>
<protein>
    <submittedName>
        <fullName evidence="2">Uncharacterized protein</fullName>
    </submittedName>
</protein>
<dbReference type="InterPro" id="IPR036682">
    <property type="entry name" value="OS_D_A10/PebIII_sf"/>
</dbReference>
<proteinExistence type="predicted"/>
<gene>
    <name evidence="2" type="ORF">g.36627</name>
</gene>